<proteinExistence type="predicted"/>
<accession>A0ABM7WUT0</accession>
<reference evidence="2" key="1">
    <citation type="journal article" date="2022" name="Int. J. Syst. Evol. Microbiol.">
        <title>Anaeromyxobacter oryzae sp. nov., Anaeromyxobacter diazotrophicus sp. nov. and Anaeromyxobacter paludicola sp. nov., isolated from paddy soils.</title>
        <authorList>
            <person name="Itoh H."/>
            <person name="Xu Z."/>
            <person name="Mise K."/>
            <person name="Masuda Y."/>
            <person name="Ushijima N."/>
            <person name="Hayakawa C."/>
            <person name="Shiratori Y."/>
            <person name="Senoo K."/>
        </authorList>
    </citation>
    <scope>NUCLEOTIDE SEQUENCE [LARGE SCALE GENOMIC DNA]</scope>
    <source>
        <strain evidence="2">Red232</strain>
    </source>
</reference>
<name>A0ABM7WUT0_9BACT</name>
<dbReference type="EMBL" id="AP025591">
    <property type="protein sequence ID" value="BDG03273.1"/>
    <property type="molecule type" value="Genomic_DNA"/>
</dbReference>
<evidence type="ECO:0000313" key="1">
    <source>
        <dbReference type="EMBL" id="BDG03273.1"/>
    </source>
</evidence>
<protein>
    <recommendedName>
        <fullName evidence="3">Lipoprotein</fullName>
    </recommendedName>
</protein>
<organism evidence="1 2">
    <name type="scientific">Anaeromyxobacter oryzae</name>
    <dbReference type="NCBI Taxonomy" id="2918170"/>
    <lineage>
        <taxon>Bacteria</taxon>
        <taxon>Pseudomonadati</taxon>
        <taxon>Myxococcota</taxon>
        <taxon>Myxococcia</taxon>
        <taxon>Myxococcales</taxon>
        <taxon>Cystobacterineae</taxon>
        <taxon>Anaeromyxobacteraceae</taxon>
        <taxon>Anaeromyxobacter</taxon>
    </lineage>
</organism>
<dbReference type="RefSeq" id="WP_248361139.1">
    <property type="nucleotide sequence ID" value="NZ_AP025591.1"/>
</dbReference>
<sequence length="183" mass="19347">MRRSTLLAVAVVAPLGGCLLLPLRLFPPSLTSAGAAVRVVDAVDPQCQQVGPVEGGWTRPSGFAVLDDALRVTRNHAAELGADTLVVGPPQVIVTDEDTTDVYQGTAYRCWPDPIGAYLLARVTGEIAVRAGPDRLSPVRRTLAPGTLVDVADTVVNGFRRVHFRDEGGPTAFIAADAVELLR</sequence>
<dbReference type="Proteomes" id="UP001162891">
    <property type="component" value="Chromosome"/>
</dbReference>
<evidence type="ECO:0000313" key="2">
    <source>
        <dbReference type="Proteomes" id="UP001162891"/>
    </source>
</evidence>
<gene>
    <name evidence="1" type="ORF">AMOR_22690</name>
</gene>
<keyword evidence="2" id="KW-1185">Reference proteome</keyword>
<evidence type="ECO:0008006" key="3">
    <source>
        <dbReference type="Google" id="ProtNLM"/>
    </source>
</evidence>